<dbReference type="Gene3D" id="2.60.40.2390">
    <property type="match status" value="1"/>
</dbReference>
<sequence length="1379" mass="159161">MTIQAQTAAFTITYDPKNIHSLRNGLKDYRQFIQQEQAFSDFHCHVRFKLEDNTDDSFAELLHDPLLKTLLSFSDVSLTELTQNHKLADCYIEPETAFFLRALTYPELEDELKQTAVVLSQVSRQINDSAEMWISDTEVLGLSALLALALKYPKYTYLLAAYIVPYWDTEHAPFGEEVLALVASHHGYSHDMLKAFCYCDNDSARAKMFALQHTTYDEHQAAVGDAKPQSLLDTFRQQPQEFEVFKKLLKQRFSEQDYLQYVDDERYYNEDPIRSFVMSLVATDDGSGCYDTDEQSLTMSEAWFIDSSADDAAADLKLEVETYLGRSIVAPKTIEEDDDLTEHYYRGTGISQWKAFITGALNHGTEIWDFIVSGDNEQILEQVEPCDIEGLIRAGNYQLIGKVNYFVGSFDSFDSELEKIIYDVLADWTFDDDGEANESEGRFKLFRLLDVLYRCNGNKEFDPNFIEHMVTEYEFFSHSAFMARYPGDWRIMFSHALDSFSGYRSNIERNEAESLYALTQQHRSEVAEFIAKMASDEDCEQITLLGLCAIIAYFDQQHTICDDLTQKVLQILNDQLVAAIYQQTAETSLFQCAKKRRYRNDYSKLDEAEISQINQDWQIVEQYLKGDAQDFELVLTAFEKHQVRCDEEDALFRALPHYEFLRDFDDKAQKLLVCAQIIAQFSQSSIQLFAQRYVALWLHIAPTKTLKMLAYFHVKPRYGHESYSDFDKRHHQKIAFIEQLEGVTAVGESAYLLENLIGEMPSDTDMQVVFELWFKQFQEELSLPEEQRSLHHALTIILPRYQQIFMTELKQFNSALIPNYFEQMLLDLVINRVTQRIQNTIHDKREFNQQERHDVEVVRQYLLLDTPASSAQIDAVVSMMEKRYIDDFNSPYGGVELDKLFWHLSSVQQDNLMQIYIHHSDMSFDVLCQWRNEEQQYWLCERALGLGMNTLQLLRLILKEQWHNCLVLLPNQDLLAEQAQTLDIETLYQLLINVAKLGNFEHFITTFKDHASRRIRDLVADIHNGKYAPLHSSLLEVINYGIYTEVGTVDDGEVTELDDDTDDEFVAVTQLEHQKETLLVEAEVGVMIGMRVGYFSDDEEQALPEVLAFKVRVHHPYIRSHDGYVSQWDSEVTLDYSCYVGWTFSHKSLCVAGIYKIELLDLKDNIIESKTFHVVSKRPLLVDALIEQYQSSDLLQHQVGCLNLSDKALAIVDAKKHCDTLNIAHQLENSLINVYSYFDDKQLAFSELRLNDSSVQHWYIASNQLRMFIEKRVKGKKLLLGTAAATKFALDNKQQWHKVVNRKSPVSLFQPQESKADNVLALHLDKGGFRTLVGYSADGKPCCIVLAHMKLGLFRRLLLRMVAKVAHNAINDKGLPSTL</sequence>
<dbReference type="RefSeq" id="WP_105062713.1">
    <property type="nucleotide sequence ID" value="NZ_MSCJ01000003.1"/>
</dbReference>
<proteinExistence type="predicted"/>
<organism evidence="1 2">
    <name type="scientific">Photobacterium angustum</name>
    <dbReference type="NCBI Taxonomy" id="661"/>
    <lineage>
        <taxon>Bacteria</taxon>
        <taxon>Pseudomonadati</taxon>
        <taxon>Pseudomonadota</taxon>
        <taxon>Gammaproteobacteria</taxon>
        <taxon>Vibrionales</taxon>
        <taxon>Vibrionaceae</taxon>
        <taxon>Photobacterium</taxon>
    </lineage>
</organism>
<reference evidence="1 2" key="1">
    <citation type="submission" date="2016-12" db="EMBL/GenBank/DDBJ databases">
        <title>Diversity of luminous bacteria.</title>
        <authorList>
            <person name="Yoshizawa S."/>
            <person name="Kogure K."/>
        </authorList>
    </citation>
    <scope>NUCLEOTIDE SEQUENCE [LARGE SCALE GENOMIC DNA]</scope>
    <source>
        <strain evidence="1 2">LC1-200</strain>
    </source>
</reference>
<accession>A0A2S7VLK4</accession>
<dbReference type="OrthoDB" id="5826322at2"/>
<name>A0A2S7VLK4_PHOAN</name>
<evidence type="ECO:0000313" key="2">
    <source>
        <dbReference type="Proteomes" id="UP000238730"/>
    </source>
</evidence>
<comment type="caution">
    <text evidence="1">The sequence shown here is derived from an EMBL/GenBank/DDBJ whole genome shotgun (WGS) entry which is preliminary data.</text>
</comment>
<evidence type="ECO:0000313" key="1">
    <source>
        <dbReference type="EMBL" id="PQJ62969.1"/>
    </source>
</evidence>
<gene>
    <name evidence="1" type="ORF">BTO08_21285</name>
</gene>
<dbReference type="EMBL" id="MSCJ01000003">
    <property type="protein sequence ID" value="PQJ62969.1"/>
    <property type="molecule type" value="Genomic_DNA"/>
</dbReference>
<evidence type="ECO:0008006" key="3">
    <source>
        <dbReference type="Google" id="ProtNLM"/>
    </source>
</evidence>
<protein>
    <recommendedName>
        <fullName evidence="3">DUF3859 domain-containing protein</fullName>
    </recommendedName>
</protein>
<dbReference type="Proteomes" id="UP000238730">
    <property type="component" value="Unassembled WGS sequence"/>
</dbReference>